<dbReference type="InterPro" id="IPR050091">
    <property type="entry name" value="PKS_NRPS_Biosynth_Enz"/>
</dbReference>
<comment type="caution">
    <text evidence="4">The sequence shown here is derived from an EMBL/GenBank/DDBJ whole genome shotgun (WGS) entry which is preliminary data.</text>
</comment>
<dbReference type="Gene3D" id="3.40.47.10">
    <property type="match status" value="1"/>
</dbReference>
<proteinExistence type="predicted"/>
<dbReference type="Proteomes" id="UP000634229">
    <property type="component" value="Unassembled WGS sequence"/>
</dbReference>
<feature type="non-terminal residue" evidence="4">
    <location>
        <position position="1"/>
    </location>
</feature>
<dbReference type="InterPro" id="IPR014030">
    <property type="entry name" value="Ketoacyl_synth_N"/>
</dbReference>
<organism evidence="4 5">
    <name type="scientific">Streptomyces coffeae</name>
    <dbReference type="NCBI Taxonomy" id="621382"/>
    <lineage>
        <taxon>Bacteria</taxon>
        <taxon>Bacillati</taxon>
        <taxon>Actinomycetota</taxon>
        <taxon>Actinomycetes</taxon>
        <taxon>Kitasatosporales</taxon>
        <taxon>Streptomycetaceae</taxon>
        <taxon>Streptomyces</taxon>
    </lineage>
</organism>
<keyword evidence="1" id="KW-0808">Transferase</keyword>
<evidence type="ECO:0000313" key="5">
    <source>
        <dbReference type="Proteomes" id="UP000634229"/>
    </source>
</evidence>
<accession>A0ABS1NT30</accession>
<dbReference type="InterPro" id="IPR016039">
    <property type="entry name" value="Thiolase-like"/>
</dbReference>
<dbReference type="InterPro" id="IPR020841">
    <property type="entry name" value="PKS_Beta-ketoAc_synthase_dom"/>
</dbReference>
<feature type="domain" description="Ketosynthase family 3 (KS3)" evidence="3">
    <location>
        <begin position="1"/>
        <end position="116"/>
    </location>
</feature>
<evidence type="ECO:0000256" key="1">
    <source>
        <dbReference type="ARBA" id="ARBA00022679"/>
    </source>
</evidence>
<dbReference type="SMART" id="SM00825">
    <property type="entry name" value="PKS_KS"/>
    <property type="match status" value="1"/>
</dbReference>
<keyword evidence="2" id="KW-0511">Multifunctional enzyme</keyword>
<dbReference type="Pfam" id="PF00109">
    <property type="entry name" value="ketoacyl-synt"/>
    <property type="match status" value="1"/>
</dbReference>
<dbReference type="PANTHER" id="PTHR43775">
    <property type="entry name" value="FATTY ACID SYNTHASE"/>
    <property type="match status" value="1"/>
</dbReference>
<reference evidence="4 5" key="1">
    <citation type="submission" date="2021-01" db="EMBL/GenBank/DDBJ databases">
        <title>WGS of actinomycetes isolated from Thailand.</title>
        <authorList>
            <person name="Thawai C."/>
        </authorList>
    </citation>
    <scope>NUCLEOTIDE SEQUENCE [LARGE SCALE GENOMIC DNA]</scope>
    <source>
        <strain evidence="4 5">CA1R205</strain>
    </source>
</reference>
<protein>
    <recommendedName>
        <fullName evidence="3">Ketosynthase family 3 (KS3) domain-containing protein</fullName>
    </recommendedName>
</protein>
<dbReference type="SUPFAM" id="SSF53901">
    <property type="entry name" value="Thiolase-like"/>
    <property type="match status" value="1"/>
</dbReference>
<evidence type="ECO:0000259" key="3">
    <source>
        <dbReference type="PROSITE" id="PS52004"/>
    </source>
</evidence>
<evidence type="ECO:0000313" key="4">
    <source>
        <dbReference type="EMBL" id="MBL1102985.1"/>
    </source>
</evidence>
<dbReference type="RefSeq" id="WP_201883537.1">
    <property type="nucleotide sequence ID" value="NZ_JAERRF010000226.1"/>
</dbReference>
<feature type="non-terminal residue" evidence="4">
    <location>
        <position position="116"/>
    </location>
</feature>
<evidence type="ECO:0000256" key="2">
    <source>
        <dbReference type="ARBA" id="ARBA00023268"/>
    </source>
</evidence>
<dbReference type="EMBL" id="JAERRF010000226">
    <property type="protein sequence ID" value="MBL1102985.1"/>
    <property type="molecule type" value="Genomic_DNA"/>
</dbReference>
<dbReference type="PROSITE" id="PS52004">
    <property type="entry name" value="KS3_2"/>
    <property type="match status" value="1"/>
</dbReference>
<sequence>GVDAVSEFPTDRGWDLEGLYHPDPEHLGTSSTRAGGFLWDAGAFDPAFFGMSPREALATDAQQRLLLEVAWEAVERAGVDPVSLRGSQTGVFAGVMYNDYASLLAGAEFEGFRGNA</sequence>
<dbReference type="PANTHER" id="PTHR43775:SF51">
    <property type="entry name" value="INACTIVE PHENOLPHTHIOCEROL SYNTHESIS POLYKETIDE SYNTHASE TYPE I PKS1-RELATED"/>
    <property type="match status" value="1"/>
</dbReference>
<name>A0ABS1NT30_9ACTN</name>
<gene>
    <name evidence="4" type="ORF">JK363_41770</name>
</gene>
<keyword evidence="5" id="KW-1185">Reference proteome</keyword>